<dbReference type="CDD" id="cd17536">
    <property type="entry name" value="REC_YesN-like"/>
    <property type="match status" value="1"/>
</dbReference>
<keyword evidence="2" id="KW-0175">Coiled coil</keyword>
<dbReference type="SUPFAM" id="SSF52172">
    <property type="entry name" value="CheY-like"/>
    <property type="match status" value="1"/>
</dbReference>
<dbReference type="SMART" id="SM00448">
    <property type="entry name" value="REC"/>
    <property type="match status" value="1"/>
</dbReference>
<dbReference type="PROSITE" id="PS01124">
    <property type="entry name" value="HTH_ARAC_FAMILY_2"/>
    <property type="match status" value="1"/>
</dbReference>
<evidence type="ECO:0000313" key="5">
    <source>
        <dbReference type="EMBL" id="KXT82588.1"/>
    </source>
</evidence>
<dbReference type="AlphaFoldDB" id="A0A139P329"/>
<dbReference type="InterPro" id="IPR052048">
    <property type="entry name" value="ST_Response_Regulator"/>
</dbReference>
<dbReference type="PANTHER" id="PTHR43228">
    <property type="entry name" value="TWO-COMPONENT RESPONSE REGULATOR"/>
    <property type="match status" value="1"/>
</dbReference>
<dbReference type="PANTHER" id="PTHR43228:SF1">
    <property type="entry name" value="TWO-COMPONENT RESPONSE REGULATOR ARR22"/>
    <property type="match status" value="1"/>
</dbReference>
<dbReference type="Pfam" id="PF00072">
    <property type="entry name" value="Response_reg"/>
    <property type="match status" value="1"/>
</dbReference>
<dbReference type="Gene3D" id="3.40.50.2300">
    <property type="match status" value="1"/>
</dbReference>
<dbReference type="Gene3D" id="1.10.10.60">
    <property type="entry name" value="Homeodomain-like"/>
    <property type="match status" value="1"/>
</dbReference>
<dbReference type="PROSITE" id="PS50110">
    <property type="entry name" value="RESPONSE_REGULATORY"/>
    <property type="match status" value="1"/>
</dbReference>
<dbReference type="InterPro" id="IPR011006">
    <property type="entry name" value="CheY-like_superfamily"/>
</dbReference>
<dbReference type="Proteomes" id="UP000070678">
    <property type="component" value="Unassembled WGS sequence"/>
</dbReference>
<sequence>MTYTILIVEDEYLVRQGLTKLVNVAAYDMEIIGQAENGRQAWDLIQNQVPDIILTDINMPQLNGIQLASLVRETYPQVHLVFLTGYDDFDYALSAVKLGVDDYLLKPFSRQDIEEMLGKIKQKLDKEEKEEQLQDLLTDKFEGNLAQKIQSHLADSQFSLKSLASDLGFNPTYLSSLIKKELGCLFRIIW</sequence>
<feature type="domain" description="Response regulatory" evidence="4">
    <location>
        <begin position="4"/>
        <end position="121"/>
    </location>
</feature>
<reference evidence="5 6" key="1">
    <citation type="submission" date="2016-01" db="EMBL/GenBank/DDBJ databases">
        <title>Highly variable Streptococcus oralis are common among viridans streptococci isolated from primates.</title>
        <authorList>
            <person name="Denapaite D."/>
            <person name="Rieger M."/>
            <person name="Koendgen S."/>
            <person name="Brueckner R."/>
            <person name="Ochigava I."/>
            <person name="Kappeler P."/>
            <person name="Maetz-Rensing K."/>
            <person name="Leendertz F."/>
            <person name="Hakenbeck R."/>
        </authorList>
    </citation>
    <scope>NUCLEOTIDE SEQUENCE [LARGE SCALE GENOMIC DNA]</scope>
    <source>
        <strain evidence="5 6">DD15</strain>
    </source>
</reference>
<keyword evidence="1" id="KW-0597">Phosphoprotein</keyword>
<feature type="modified residue" description="4-aspartylphosphate" evidence="1">
    <location>
        <position position="56"/>
    </location>
</feature>
<evidence type="ECO:0000313" key="6">
    <source>
        <dbReference type="Proteomes" id="UP000070678"/>
    </source>
</evidence>
<feature type="coiled-coil region" evidence="2">
    <location>
        <begin position="110"/>
        <end position="139"/>
    </location>
</feature>
<organism evidence="5 6">
    <name type="scientific">Streptococcus oralis</name>
    <dbReference type="NCBI Taxonomy" id="1303"/>
    <lineage>
        <taxon>Bacteria</taxon>
        <taxon>Bacillati</taxon>
        <taxon>Bacillota</taxon>
        <taxon>Bacilli</taxon>
        <taxon>Lactobacillales</taxon>
        <taxon>Streptococcaceae</taxon>
        <taxon>Streptococcus</taxon>
    </lineage>
</organism>
<evidence type="ECO:0000259" key="3">
    <source>
        <dbReference type="PROSITE" id="PS01124"/>
    </source>
</evidence>
<dbReference type="EMBL" id="LQNX01000008">
    <property type="protein sequence ID" value="KXT82588.1"/>
    <property type="molecule type" value="Genomic_DNA"/>
</dbReference>
<accession>A0A139P329</accession>
<proteinExistence type="predicted"/>
<comment type="caution">
    <text evidence="5">The sequence shown here is derived from an EMBL/GenBank/DDBJ whole genome shotgun (WGS) entry which is preliminary data.</text>
</comment>
<evidence type="ECO:0000259" key="4">
    <source>
        <dbReference type="PROSITE" id="PS50110"/>
    </source>
</evidence>
<dbReference type="GO" id="GO:0003700">
    <property type="term" value="F:DNA-binding transcription factor activity"/>
    <property type="evidence" value="ECO:0007669"/>
    <property type="project" value="InterPro"/>
</dbReference>
<dbReference type="PATRIC" id="fig|1303.78.peg.226"/>
<dbReference type="GO" id="GO:0000160">
    <property type="term" value="P:phosphorelay signal transduction system"/>
    <property type="evidence" value="ECO:0007669"/>
    <property type="project" value="InterPro"/>
</dbReference>
<dbReference type="InterPro" id="IPR001789">
    <property type="entry name" value="Sig_transdc_resp-reg_receiver"/>
</dbReference>
<dbReference type="InterPro" id="IPR018060">
    <property type="entry name" value="HTH_AraC"/>
</dbReference>
<gene>
    <name evidence="5" type="ORF">SORDD15_00218</name>
</gene>
<feature type="domain" description="HTH araC/xylS-type" evidence="3">
    <location>
        <begin position="143"/>
        <end position="190"/>
    </location>
</feature>
<protein>
    <submittedName>
        <fullName evidence="5">Two-component response regulator yesN, associated with MetSO reductase</fullName>
    </submittedName>
</protein>
<dbReference type="GO" id="GO:0043565">
    <property type="term" value="F:sequence-specific DNA binding"/>
    <property type="evidence" value="ECO:0007669"/>
    <property type="project" value="InterPro"/>
</dbReference>
<evidence type="ECO:0000256" key="2">
    <source>
        <dbReference type="SAM" id="Coils"/>
    </source>
</evidence>
<name>A0A139P329_STROR</name>
<evidence type="ECO:0000256" key="1">
    <source>
        <dbReference type="PROSITE-ProRule" id="PRU00169"/>
    </source>
</evidence>